<accession>A0A7Y4EG95</accession>
<protein>
    <submittedName>
        <fullName evidence="1">Uncharacterized protein</fullName>
    </submittedName>
</protein>
<organism evidence="1 2">
    <name type="scientific">Vibrio pectenicida</name>
    <dbReference type="NCBI Taxonomy" id="62763"/>
    <lineage>
        <taxon>Bacteria</taxon>
        <taxon>Pseudomonadati</taxon>
        <taxon>Pseudomonadota</taxon>
        <taxon>Gammaproteobacteria</taxon>
        <taxon>Vibrionales</taxon>
        <taxon>Vibrionaceae</taxon>
        <taxon>Vibrio</taxon>
    </lineage>
</organism>
<evidence type="ECO:0000313" key="2">
    <source>
        <dbReference type="Proteomes" id="UP000565719"/>
    </source>
</evidence>
<comment type="caution">
    <text evidence="1">The sequence shown here is derived from an EMBL/GenBank/DDBJ whole genome shotgun (WGS) entry which is preliminary data.</text>
</comment>
<dbReference type="RefSeq" id="WP_171362374.1">
    <property type="nucleotide sequence ID" value="NZ_VTXC01000104.1"/>
</dbReference>
<dbReference type="Proteomes" id="UP000565719">
    <property type="component" value="Unassembled WGS sequence"/>
</dbReference>
<proteinExistence type="predicted"/>
<dbReference type="AlphaFoldDB" id="A0A7Y4EG95"/>
<sequence>MISFDLSLIPEVDDFFSSVHKYTVEEFGGTYTAFYHESQKEISGTRREHNIDHGLSFANFKYNFITGLNFSSFSQNKVFTQDILNDFKTITDIRNEIFRYTSLYNIMMHRDNINICDVITYSKNIIPPVSYTHL</sequence>
<feature type="non-terminal residue" evidence="1">
    <location>
        <position position="134"/>
    </location>
</feature>
<gene>
    <name evidence="1" type="ORF">F0225_19160</name>
</gene>
<dbReference type="EMBL" id="VTXC01000104">
    <property type="protein sequence ID" value="NOH73432.1"/>
    <property type="molecule type" value="Genomic_DNA"/>
</dbReference>
<reference evidence="1 2" key="1">
    <citation type="submission" date="2019-09" db="EMBL/GenBank/DDBJ databases">
        <title>Draft genome sequencing and comparative genomics of hatchery-associated Vibrios.</title>
        <authorList>
            <person name="Kehlet-Delgado H."/>
            <person name="Mueller R.S."/>
        </authorList>
    </citation>
    <scope>NUCLEOTIDE SEQUENCE [LARGE SCALE GENOMIC DNA]</scope>
    <source>
        <strain evidence="1 2">99-46-Y</strain>
    </source>
</reference>
<name>A0A7Y4EG95_9VIBR</name>
<evidence type="ECO:0000313" key="1">
    <source>
        <dbReference type="EMBL" id="NOH73432.1"/>
    </source>
</evidence>